<reference evidence="1" key="1">
    <citation type="submission" date="2022-02" db="EMBL/GenBank/DDBJ databases">
        <title>Plant Genome Project.</title>
        <authorList>
            <person name="Zhang R.-G."/>
        </authorList>
    </citation>
    <scope>NUCLEOTIDE SEQUENCE</scope>
    <source>
        <strain evidence="1">AT1</strain>
    </source>
</reference>
<evidence type="ECO:0000313" key="2">
    <source>
        <dbReference type="Proteomes" id="UP001062846"/>
    </source>
</evidence>
<evidence type="ECO:0000313" key="1">
    <source>
        <dbReference type="EMBL" id="KAI8529453.1"/>
    </source>
</evidence>
<organism evidence="1 2">
    <name type="scientific">Rhododendron molle</name>
    <name type="common">Chinese azalea</name>
    <name type="synonym">Azalea mollis</name>
    <dbReference type="NCBI Taxonomy" id="49168"/>
    <lineage>
        <taxon>Eukaryota</taxon>
        <taxon>Viridiplantae</taxon>
        <taxon>Streptophyta</taxon>
        <taxon>Embryophyta</taxon>
        <taxon>Tracheophyta</taxon>
        <taxon>Spermatophyta</taxon>
        <taxon>Magnoliopsida</taxon>
        <taxon>eudicotyledons</taxon>
        <taxon>Gunneridae</taxon>
        <taxon>Pentapetalae</taxon>
        <taxon>asterids</taxon>
        <taxon>Ericales</taxon>
        <taxon>Ericaceae</taxon>
        <taxon>Ericoideae</taxon>
        <taxon>Rhodoreae</taxon>
        <taxon>Rhododendron</taxon>
    </lineage>
</organism>
<protein>
    <submittedName>
        <fullName evidence="1">Uncharacterized protein</fullName>
    </submittedName>
</protein>
<dbReference type="Proteomes" id="UP001062846">
    <property type="component" value="Chromosome 12"/>
</dbReference>
<comment type="caution">
    <text evidence="1">The sequence shown here is derived from an EMBL/GenBank/DDBJ whole genome shotgun (WGS) entry which is preliminary data.</text>
</comment>
<gene>
    <name evidence="1" type="ORF">RHMOL_Rhmol12G0225900</name>
</gene>
<sequence>MALTLSPPTTVCVQSIHQHHATFPNRNTTNSNNRNFLPPIHLHRSPPPSASNSCRCRAVSPGRQPPRESEPPSGKDPSPSEGTLFLKVLLCSNLFNIFSGGFLFRVSFGLTATFARLQDTVQIFFAVLFWMSLFFWSSVWDGRNNNGPGKGSRFRR</sequence>
<proteinExistence type="predicted"/>
<dbReference type="EMBL" id="CM046399">
    <property type="protein sequence ID" value="KAI8529453.1"/>
    <property type="molecule type" value="Genomic_DNA"/>
</dbReference>
<keyword evidence="2" id="KW-1185">Reference proteome</keyword>
<accession>A0ACC0LMS2</accession>
<name>A0ACC0LMS2_RHOML</name>